<keyword evidence="5 11" id="KW-0863">Zinc-finger</keyword>
<gene>
    <name evidence="17" type="ORF">PVAND_000658</name>
</gene>
<dbReference type="GO" id="GO:0003677">
    <property type="term" value="F:DNA binding"/>
    <property type="evidence" value="ECO:0007669"/>
    <property type="project" value="UniProtKB-KW"/>
</dbReference>
<dbReference type="FunFam" id="2.40.50.140:FF:000041">
    <property type="entry name" value="Replication protein A subunit"/>
    <property type="match status" value="1"/>
</dbReference>
<dbReference type="GO" id="GO:0008270">
    <property type="term" value="F:zinc ion binding"/>
    <property type="evidence" value="ECO:0007669"/>
    <property type="project" value="UniProtKB-KW"/>
</dbReference>
<dbReference type="CDD" id="cd04476">
    <property type="entry name" value="RPA1_DBD_C"/>
    <property type="match status" value="1"/>
</dbReference>
<dbReference type="Pfam" id="PF04057">
    <property type="entry name" value="Rep-A_N"/>
    <property type="match status" value="1"/>
</dbReference>
<evidence type="ECO:0000256" key="10">
    <source>
        <dbReference type="ARBA" id="ARBA00062035"/>
    </source>
</evidence>
<keyword evidence="3 11" id="KW-0235">DNA replication</keyword>
<evidence type="ECO:0000259" key="15">
    <source>
        <dbReference type="Pfam" id="PF08646"/>
    </source>
</evidence>
<organism evidence="17 18">
    <name type="scientific">Polypedilum vanderplanki</name>
    <name type="common">Sleeping chironomid midge</name>
    <dbReference type="NCBI Taxonomy" id="319348"/>
    <lineage>
        <taxon>Eukaryota</taxon>
        <taxon>Metazoa</taxon>
        <taxon>Ecdysozoa</taxon>
        <taxon>Arthropoda</taxon>
        <taxon>Hexapoda</taxon>
        <taxon>Insecta</taxon>
        <taxon>Pterygota</taxon>
        <taxon>Neoptera</taxon>
        <taxon>Endopterygota</taxon>
        <taxon>Diptera</taxon>
        <taxon>Nematocera</taxon>
        <taxon>Chironomoidea</taxon>
        <taxon>Chironomidae</taxon>
        <taxon>Chironominae</taxon>
        <taxon>Polypedilum</taxon>
        <taxon>Polypedilum</taxon>
    </lineage>
</organism>
<evidence type="ECO:0000259" key="13">
    <source>
        <dbReference type="Pfam" id="PF01336"/>
    </source>
</evidence>
<evidence type="ECO:0000256" key="5">
    <source>
        <dbReference type="ARBA" id="ARBA00022771"/>
    </source>
</evidence>
<dbReference type="AlphaFoldDB" id="A0A9J6BKU2"/>
<keyword evidence="4 11" id="KW-0479">Metal-binding</keyword>
<evidence type="ECO:0000313" key="18">
    <source>
        <dbReference type="Proteomes" id="UP001107558"/>
    </source>
</evidence>
<evidence type="ECO:0000259" key="14">
    <source>
        <dbReference type="Pfam" id="PF04057"/>
    </source>
</evidence>
<feature type="compositionally biased region" description="Polar residues" evidence="12">
    <location>
        <begin position="142"/>
        <end position="152"/>
    </location>
</feature>
<dbReference type="GO" id="GO:0006281">
    <property type="term" value="P:DNA repair"/>
    <property type="evidence" value="ECO:0007669"/>
    <property type="project" value="InterPro"/>
</dbReference>
<dbReference type="InterPro" id="IPR007199">
    <property type="entry name" value="Rep_factor-A_N"/>
</dbReference>
<comment type="similarity">
    <text evidence="2 11">Belongs to the replication factor A protein 1 family.</text>
</comment>
<comment type="subcellular location">
    <subcellularLocation>
        <location evidence="1 11">Nucleus</location>
    </subcellularLocation>
</comment>
<evidence type="ECO:0000256" key="11">
    <source>
        <dbReference type="RuleBase" id="RU364130"/>
    </source>
</evidence>
<dbReference type="CDD" id="cd04474">
    <property type="entry name" value="RPA1_DBD_A"/>
    <property type="match status" value="1"/>
</dbReference>
<dbReference type="PANTHER" id="PTHR47165">
    <property type="entry name" value="OS03G0429900 PROTEIN"/>
    <property type="match status" value="1"/>
</dbReference>
<dbReference type="Proteomes" id="UP001107558">
    <property type="component" value="Chromosome 3"/>
</dbReference>
<dbReference type="GO" id="GO:0006310">
    <property type="term" value="P:DNA recombination"/>
    <property type="evidence" value="ECO:0007669"/>
    <property type="project" value="InterPro"/>
</dbReference>
<accession>A0A9J6BKU2</accession>
<dbReference type="InterPro" id="IPR004591">
    <property type="entry name" value="Rfa1"/>
</dbReference>
<dbReference type="EMBL" id="JADBJN010000003">
    <property type="protein sequence ID" value="KAG5670389.1"/>
    <property type="molecule type" value="Genomic_DNA"/>
</dbReference>
<dbReference type="InterPro" id="IPR031657">
    <property type="entry name" value="REPA_OB_2"/>
</dbReference>
<sequence length="613" mass="68160">MAKYLTKLSVGKLARIVQGEDCPCPLVFQVIGSKRVQSTSDAPDRCRLVLNDGVTQHGFAMLSANLNGRYANGEFDDYSIIRIDRFVPSRVNRNNPNDKNVIILFDIETLHSGKEVGEPISANSESLSSSSSSNSVPAPQKENVNTNTNSRYSTSANNPNTSLNLNSSMAGDLSEHLTMPIDSLSPYQNKWVIKARVTAKSSIRSWKNEKGEGKLFNVDLCDESGEIRCTGFRDSVDRFYDLLEIGKVYYISKCQLKPANKKYSKINNDYEMTMSSETQIQPCSDDTSSIPKIKYNLVSISDLAGKPKDDIVDVIGIAREIGQVTNIVARASGQQLTKREVTIADQTNASIVLTLWGAEAENFSGFDNPVVLAKNVRIGEYGGGKTLGTTVSSTVLVNPEMPEAHQLKGWYDNNASKCSFVGLSQRTAGPSSAYQWATFNDCLKKQFGIDKADYFQTMAMIHMIRIENMFYKACPSESCNKKVIDSGNGVYRCEKCNAESPNYSNRMLANVLLGDSTSNRWVTLFANVGEKLFGKNTDELVRIKENDKNEFDNLIQKILFKPQIYKLRTQTETYNDVPRNKITCVAVGETKIKDYNQHLLANIQRLTGICVDK</sequence>
<evidence type="ECO:0000259" key="16">
    <source>
        <dbReference type="Pfam" id="PF16900"/>
    </source>
</evidence>
<dbReference type="Gene3D" id="2.40.50.140">
    <property type="entry name" value="Nucleic acid-binding proteins"/>
    <property type="match status" value="4"/>
</dbReference>
<dbReference type="InterPro" id="IPR013955">
    <property type="entry name" value="Rep_factor-A_C"/>
</dbReference>
<dbReference type="Pfam" id="PF16900">
    <property type="entry name" value="REPA_OB_2"/>
    <property type="match status" value="1"/>
</dbReference>
<feature type="domain" description="OB" evidence="13">
    <location>
        <begin position="191"/>
        <end position="271"/>
    </location>
</feature>
<feature type="compositionally biased region" description="Low complexity" evidence="12">
    <location>
        <begin position="153"/>
        <end position="168"/>
    </location>
</feature>
<dbReference type="OrthoDB" id="1751331at2759"/>
<evidence type="ECO:0000313" key="17">
    <source>
        <dbReference type="EMBL" id="KAG5670389.1"/>
    </source>
</evidence>
<proteinExistence type="inferred from homology"/>
<evidence type="ECO:0000256" key="1">
    <source>
        <dbReference type="ARBA" id="ARBA00004123"/>
    </source>
</evidence>
<dbReference type="FunFam" id="2.40.50.140:FF:000090">
    <property type="entry name" value="Replication protein A subunit"/>
    <property type="match status" value="1"/>
</dbReference>
<feature type="domain" description="Replication factor-A protein 1 N-terminal" evidence="14">
    <location>
        <begin position="8"/>
        <end position="111"/>
    </location>
</feature>
<evidence type="ECO:0000256" key="3">
    <source>
        <dbReference type="ARBA" id="ARBA00022705"/>
    </source>
</evidence>
<comment type="function">
    <text evidence="9 11">As part of the heterotrimeric replication protein A complex (RPA/RP-A), binds and stabilizes single-stranded DNA intermediates, that form during DNA replication or upon DNA stress. It prevents their reannealing and in parallel, recruits and activates different proteins and complexes involved in DNA metabolism. Thereby, it plays an essential role both in DNA replication and the cellular response to DNA damage.</text>
</comment>
<keyword evidence="8 11" id="KW-0539">Nucleus</keyword>
<dbReference type="PANTHER" id="PTHR47165:SF4">
    <property type="entry name" value="OS03G0429900 PROTEIN"/>
    <property type="match status" value="1"/>
</dbReference>
<evidence type="ECO:0000256" key="12">
    <source>
        <dbReference type="SAM" id="MobiDB-lite"/>
    </source>
</evidence>
<dbReference type="InterPro" id="IPR004365">
    <property type="entry name" value="NA-bd_OB_tRNA"/>
</dbReference>
<protein>
    <recommendedName>
        <fullName evidence="11">Replication protein A subunit</fullName>
    </recommendedName>
</protein>
<dbReference type="GO" id="GO:0005634">
    <property type="term" value="C:nucleus"/>
    <property type="evidence" value="ECO:0007669"/>
    <property type="project" value="UniProtKB-SubCell"/>
</dbReference>
<keyword evidence="6 11" id="KW-0862">Zinc</keyword>
<reference evidence="17" key="1">
    <citation type="submission" date="2021-03" db="EMBL/GenBank/DDBJ databases">
        <title>Chromosome level genome of the anhydrobiotic midge Polypedilum vanderplanki.</title>
        <authorList>
            <person name="Yoshida Y."/>
            <person name="Kikawada T."/>
            <person name="Gusev O."/>
        </authorList>
    </citation>
    <scope>NUCLEOTIDE SEQUENCE</scope>
    <source>
        <strain evidence="17">NIAS01</strain>
        <tissue evidence="17">Whole body or cell culture</tissue>
    </source>
</reference>
<comment type="subunit">
    <text evidence="10 11">Component of the heterotrimeric canonical replication protein A complex (RPA).</text>
</comment>
<dbReference type="GO" id="GO:0006260">
    <property type="term" value="P:DNA replication"/>
    <property type="evidence" value="ECO:0007669"/>
    <property type="project" value="UniProtKB-KW"/>
</dbReference>
<dbReference type="SUPFAM" id="SSF50249">
    <property type="entry name" value="Nucleic acid-binding proteins"/>
    <property type="match status" value="4"/>
</dbReference>
<feature type="domain" description="Replication factor A C-terminal" evidence="15">
    <location>
        <begin position="454"/>
        <end position="599"/>
    </location>
</feature>
<keyword evidence="18" id="KW-1185">Reference proteome</keyword>
<dbReference type="InterPro" id="IPR012340">
    <property type="entry name" value="NA-bd_OB-fold"/>
</dbReference>
<evidence type="ECO:0000256" key="7">
    <source>
        <dbReference type="ARBA" id="ARBA00023125"/>
    </source>
</evidence>
<feature type="region of interest" description="Disordered" evidence="12">
    <location>
        <begin position="117"/>
        <end position="168"/>
    </location>
</feature>
<dbReference type="Pfam" id="PF08646">
    <property type="entry name" value="Rep_fac-A_C"/>
    <property type="match status" value="1"/>
</dbReference>
<dbReference type="FunFam" id="2.40.50.140:FF:000064">
    <property type="entry name" value="Replication protein A subunit"/>
    <property type="match status" value="1"/>
</dbReference>
<dbReference type="CDD" id="cd04475">
    <property type="entry name" value="RPA1_DBD_B"/>
    <property type="match status" value="1"/>
</dbReference>
<feature type="domain" description="Replication protein A OB" evidence="16">
    <location>
        <begin position="300"/>
        <end position="398"/>
    </location>
</feature>
<evidence type="ECO:0000256" key="8">
    <source>
        <dbReference type="ARBA" id="ARBA00023242"/>
    </source>
</evidence>
<dbReference type="InterPro" id="IPR047192">
    <property type="entry name" value="Euk_RPA1_DBD_C"/>
</dbReference>
<keyword evidence="7 11" id="KW-0238">DNA-binding</keyword>
<dbReference type="Pfam" id="PF01336">
    <property type="entry name" value="tRNA_anti-codon"/>
    <property type="match status" value="1"/>
</dbReference>
<feature type="compositionally biased region" description="Low complexity" evidence="12">
    <location>
        <begin position="121"/>
        <end position="135"/>
    </location>
</feature>
<dbReference type="NCBIfam" id="TIGR00617">
    <property type="entry name" value="rpa1"/>
    <property type="match status" value="1"/>
</dbReference>
<comment type="caution">
    <text evidence="17">The sequence shown here is derived from an EMBL/GenBank/DDBJ whole genome shotgun (WGS) entry which is preliminary data.</text>
</comment>
<evidence type="ECO:0000256" key="2">
    <source>
        <dbReference type="ARBA" id="ARBA00005690"/>
    </source>
</evidence>
<evidence type="ECO:0000256" key="9">
    <source>
        <dbReference type="ARBA" id="ARBA00058595"/>
    </source>
</evidence>
<evidence type="ECO:0000256" key="4">
    <source>
        <dbReference type="ARBA" id="ARBA00022723"/>
    </source>
</evidence>
<evidence type="ECO:0000256" key="6">
    <source>
        <dbReference type="ARBA" id="ARBA00022833"/>
    </source>
</evidence>
<name>A0A9J6BKU2_POLVA</name>